<organism evidence="11 12">
    <name type="scientific">Parvicella tangerina</name>
    <dbReference type="NCBI Taxonomy" id="2829795"/>
    <lineage>
        <taxon>Bacteria</taxon>
        <taxon>Pseudomonadati</taxon>
        <taxon>Bacteroidota</taxon>
        <taxon>Flavobacteriia</taxon>
        <taxon>Flavobacteriales</taxon>
        <taxon>Parvicellaceae</taxon>
        <taxon>Parvicella</taxon>
    </lineage>
</organism>
<comment type="similarity">
    <text evidence="7">Belongs to the UvrC family.</text>
</comment>
<dbReference type="HAMAP" id="MF_00203">
    <property type="entry name" value="UvrC"/>
    <property type="match status" value="1"/>
</dbReference>
<dbReference type="FunFam" id="3.40.1440.10:FF:000001">
    <property type="entry name" value="UvrABC system protein C"/>
    <property type="match status" value="1"/>
</dbReference>
<dbReference type="SMART" id="SM00465">
    <property type="entry name" value="GIYc"/>
    <property type="match status" value="1"/>
</dbReference>
<dbReference type="InterPro" id="IPR000305">
    <property type="entry name" value="GIY-YIG_endonuc"/>
</dbReference>
<dbReference type="GO" id="GO:0009432">
    <property type="term" value="P:SOS response"/>
    <property type="evidence" value="ECO:0007669"/>
    <property type="project" value="UniProtKB-UniRule"/>
</dbReference>
<evidence type="ECO:0000313" key="11">
    <source>
        <dbReference type="EMBL" id="CAG5086686.1"/>
    </source>
</evidence>
<dbReference type="GO" id="GO:0005737">
    <property type="term" value="C:cytoplasm"/>
    <property type="evidence" value="ECO:0007669"/>
    <property type="project" value="UniProtKB-SubCell"/>
</dbReference>
<evidence type="ECO:0000256" key="1">
    <source>
        <dbReference type="ARBA" id="ARBA00022490"/>
    </source>
</evidence>
<dbReference type="SUPFAM" id="SSF82771">
    <property type="entry name" value="GIY-YIG endonuclease"/>
    <property type="match status" value="1"/>
</dbReference>
<dbReference type="KEGG" id="ptan:CRYO30217_03240"/>
<keyword evidence="1 7" id="KW-0963">Cytoplasm</keyword>
<dbReference type="InterPro" id="IPR050066">
    <property type="entry name" value="UvrABC_protein_C"/>
</dbReference>
<dbReference type="GO" id="GO:0003677">
    <property type="term" value="F:DNA binding"/>
    <property type="evidence" value="ECO:0007669"/>
    <property type="project" value="UniProtKB-UniRule"/>
</dbReference>
<dbReference type="InterPro" id="IPR047296">
    <property type="entry name" value="GIY-YIG_UvrC_Cho"/>
</dbReference>
<dbReference type="Pfam" id="PF01541">
    <property type="entry name" value="GIY-YIG"/>
    <property type="match status" value="1"/>
</dbReference>
<evidence type="ECO:0000256" key="7">
    <source>
        <dbReference type="HAMAP-Rule" id="MF_00203"/>
    </source>
</evidence>
<evidence type="ECO:0000259" key="10">
    <source>
        <dbReference type="PROSITE" id="PS50165"/>
    </source>
</evidence>
<evidence type="ECO:0000256" key="4">
    <source>
        <dbReference type="ARBA" id="ARBA00022881"/>
    </source>
</evidence>
<keyword evidence="12" id="KW-1185">Reference proteome</keyword>
<comment type="subcellular location">
    <subcellularLocation>
        <location evidence="7">Cytoplasm</location>
    </subcellularLocation>
</comment>
<dbReference type="GO" id="GO:0009380">
    <property type="term" value="C:excinuclease repair complex"/>
    <property type="evidence" value="ECO:0007669"/>
    <property type="project" value="InterPro"/>
</dbReference>
<evidence type="ECO:0000259" key="9">
    <source>
        <dbReference type="PROSITE" id="PS50164"/>
    </source>
</evidence>
<feature type="domain" description="UVR" evidence="8">
    <location>
        <begin position="209"/>
        <end position="244"/>
    </location>
</feature>
<dbReference type="RefSeq" id="WP_258543427.1">
    <property type="nucleotide sequence ID" value="NZ_OU015584.1"/>
</dbReference>
<dbReference type="InterPro" id="IPR001943">
    <property type="entry name" value="UVR_dom"/>
</dbReference>
<dbReference type="InterPro" id="IPR035901">
    <property type="entry name" value="GIY-YIG_endonuc_sf"/>
</dbReference>
<feature type="domain" description="GIY-YIG" evidence="9">
    <location>
        <begin position="16"/>
        <end position="95"/>
    </location>
</feature>
<gene>
    <name evidence="7 11" type="primary">uvrC</name>
    <name evidence="11" type="ORF">CRYO30217_03240</name>
</gene>
<keyword evidence="5 7" id="KW-0234">DNA repair</keyword>
<dbReference type="AlphaFoldDB" id="A0A916JQ98"/>
<evidence type="ECO:0000256" key="5">
    <source>
        <dbReference type="ARBA" id="ARBA00023204"/>
    </source>
</evidence>
<dbReference type="Proteomes" id="UP000683507">
    <property type="component" value="Chromosome"/>
</dbReference>
<evidence type="ECO:0000256" key="2">
    <source>
        <dbReference type="ARBA" id="ARBA00022763"/>
    </source>
</evidence>
<dbReference type="InterPro" id="IPR036876">
    <property type="entry name" value="UVR_dom_sf"/>
</dbReference>
<dbReference type="Pfam" id="PF22920">
    <property type="entry name" value="UvrC_RNaseH"/>
    <property type="match status" value="1"/>
</dbReference>
<dbReference type="EMBL" id="OU015584">
    <property type="protein sequence ID" value="CAG5086686.1"/>
    <property type="molecule type" value="Genomic_DNA"/>
</dbReference>
<name>A0A916JQ98_9FLAO</name>
<dbReference type="PROSITE" id="PS50164">
    <property type="entry name" value="GIY_YIG"/>
    <property type="match status" value="1"/>
</dbReference>
<dbReference type="InterPro" id="IPR004791">
    <property type="entry name" value="UvrC"/>
</dbReference>
<reference evidence="11" key="1">
    <citation type="submission" date="2021-04" db="EMBL/GenBank/DDBJ databases">
        <authorList>
            <person name="Rodrigo-Torres L."/>
            <person name="Arahal R. D."/>
            <person name="Lucena T."/>
        </authorList>
    </citation>
    <scope>NUCLEOTIDE SEQUENCE</scope>
    <source>
        <strain evidence="11">AS29M-1</strain>
    </source>
</reference>
<dbReference type="PROSITE" id="PS50165">
    <property type="entry name" value="UVRC"/>
    <property type="match status" value="1"/>
</dbReference>
<evidence type="ECO:0000259" key="8">
    <source>
        <dbReference type="PROSITE" id="PS50151"/>
    </source>
</evidence>
<keyword evidence="3 7" id="KW-0228">DNA excision</keyword>
<keyword evidence="4 7" id="KW-0267">Excision nuclease</keyword>
<keyword evidence="2 7" id="KW-0227">DNA damage</keyword>
<evidence type="ECO:0000313" key="12">
    <source>
        <dbReference type="Proteomes" id="UP000683507"/>
    </source>
</evidence>
<proteinExistence type="inferred from homology"/>
<protein>
    <recommendedName>
        <fullName evidence="7">UvrABC system protein C</fullName>
        <shortName evidence="7">Protein UvrC</shortName>
    </recommendedName>
    <alternativeName>
        <fullName evidence="7">Excinuclease ABC subunit C</fullName>
    </alternativeName>
</protein>
<dbReference type="NCBIfam" id="TIGR00194">
    <property type="entry name" value="uvrC"/>
    <property type="match status" value="1"/>
</dbReference>
<dbReference type="Pfam" id="PF08459">
    <property type="entry name" value="UvrC_RNaseH_dom"/>
    <property type="match status" value="1"/>
</dbReference>
<dbReference type="Gene3D" id="3.40.1440.10">
    <property type="entry name" value="GIY-YIG endonuclease"/>
    <property type="match status" value="1"/>
</dbReference>
<dbReference type="PROSITE" id="PS50151">
    <property type="entry name" value="UVR"/>
    <property type="match status" value="1"/>
</dbReference>
<comment type="subunit">
    <text evidence="7">Interacts with UvrB in an incision complex.</text>
</comment>
<evidence type="ECO:0000256" key="6">
    <source>
        <dbReference type="ARBA" id="ARBA00023236"/>
    </source>
</evidence>
<dbReference type="PANTHER" id="PTHR30562">
    <property type="entry name" value="UVRC/OXIDOREDUCTASE"/>
    <property type="match status" value="1"/>
</dbReference>
<evidence type="ECO:0000256" key="3">
    <source>
        <dbReference type="ARBA" id="ARBA00022769"/>
    </source>
</evidence>
<dbReference type="GO" id="GO:0006289">
    <property type="term" value="P:nucleotide-excision repair"/>
    <property type="evidence" value="ECO:0007669"/>
    <property type="project" value="UniProtKB-UniRule"/>
</dbReference>
<dbReference type="GO" id="GO:0009381">
    <property type="term" value="F:excinuclease ABC activity"/>
    <property type="evidence" value="ECO:0007669"/>
    <property type="project" value="UniProtKB-UniRule"/>
</dbReference>
<dbReference type="CDD" id="cd10434">
    <property type="entry name" value="GIY-YIG_UvrC_Cho"/>
    <property type="match status" value="1"/>
</dbReference>
<dbReference type="InterPro" id="IPR010994">
    <property type="entry name" value="RuvA_2-like"/>
</dbReference>
<dbReference type="InterPro" id="IPR038476">
    <property type="entry name" value="UvrC_RNase_H_dom_sf"/>
</dbReference>
<dbReference type="Pfam" id="PF02151">
    <property type="entry name" value="UVR"/>
    <property type="match status" value="1"/>
</dbReference>
<comment type="function">
    <text evidence="7">The UvrABC repair system catalyzes the recognition and processing of DNA lesions. UvrC both incises the 5' and 3' sides of the lesion. The N-terminal half is responsible for the 3' incision and the C-terminal half is responsible for the 5' incision.</text>
</comment>
<feature type="domain" description="UvrC family homology region profile" evidence="10">
    <location>
        <begin position="265"/>
        <end position="475"/>
    </location>
</feature>
<dbReference type="InterPro" id="IPR001162">
    <property type="entry name" value="UvrC_RNase_H_dom"/>
</dbReference>
<sequence length="599" mass="69313">MKTPEFLKEKIKALPGTPGVYQYFDSQGRIIYVGKAINLKNRVSSYFNASAGHSGKTQILVKQIADIKTIKVKTEMDALLLENSLIKKHQPKYNIQLKDDKTYPWIMIKKEPFPRVFYTRRVVKDGSEYYGPFSNVKMIRTLIDLFNQSLGIRHCKHKLTEKNIGSDEFSTSVEYYIGNCKGCCQGEVRKDEYEKRLRDVRKILKGNTKSVIEQLRNKMRRFSANMEFEKAQEMKERLELVEKYQSKSTVVSASLHNLDVFSIESDMNSAYINFFKVMNGSIIQSHTLELKKKLEETDQELLEFAIIEIRERFPSKAKEIITPIKVNLDLEGVRFVVPQKGEKRSLIELSQRNAMYYKIEKYKQIKNTDPEKHATRILETMKKDLRLAELPRHIECFDNSNFHGTNAVAACVVFRDAKPYKKDYRNFTIKTVEGPDDFASMEEVVYRRYKRLLDEREPLPQLIVIDGGKGQLSSAVKSLKKLKIFGKVAIIGIAKKLEEIYFPGDSIPIYLDKRSETLKVIQHARNEAHRFGIAHHRNRRSKDFIQSELLGIKGIGDKTQLQLIKDFKSVSKIKEASLEELTESIGQAKASVIWANFHR</sequence>
<dbReference type="SUPFAM" id="SSF46600">
    <property type="entry name" value="C-terminal UvrC-binding domain of UvrB"/>
    <property type="match status" value="1"/>
</dbReference>
<dbReference type="SUPFAM" id="SSF47781">
    <property type="entry name" value="RuvA domain 2-like"/>
    <property type="match status" value="1"/>
</dbReference>
<dbReference type="Gene3D" id="3.30.420.340">
    <property type="entry name" value="UvrC, RNAse H endonuclease domain"/>
    <property type="match status" value="1"/>
</dbReference>
<dbReference type="Gene3D" id="1.10.150.20">
    <property type="entry name" value="5' to 3' exonuclease, C-terminal subdomain"/>
    <property type="match status" value="1"/>
</dbReference>
<keyword evidence="6 7" id="KW-0742">SOS response</keyword>
<dbReference type="PANTHER" id="PTHR30562:SF1">
    <property type="entry name" value="UVRABC SYSTEM PROTEIN C"/>
    <property type="match status" value="1"/>
</dbReference>
<accession>A0A916JQ98</accession>